<dbReference type="AlphaFoldDB" id="A0A838BNL5"/>
<keyword evidence="2" id="KW-1185">Reference proteome</keyword>
<dbReference type="RefSeq" id="WP_181052557.1">
    <property type="nucleotide sequence ID" value="NZ_JACDXJ010000001.1"/>
</dbReference>
<organism evidence="1 2">
    <name type="scientific">Microvirga mediterraneensis</name>
    <dbReference type="NCBI Taxonomy" id="2754695"/>
    <lineage>
        <taxon>Bacteria</taxon>
        <taxon>Pseudomonadati</taxon>
        <taxon>Pseudomonadota</taxon>
        <taxon>Alphaproteobacteria</taxon>
        <taxon>Hyphomicrobiales</taxon>
        <taxon>Methylobacteriaceae</taxon>
        <taxon>Microvirga</taxon>
    </lineage>
</organism>
<comment type="caution">
    <text evidence="1">The sequence shown here is derived from an EMBL/GenBank/DDBJ whole genome shotgun (WGS) entry which is preliminary data.</text>
</comment>
<evidence type="ECO:0000313" key="1">
    <source>
        <dbReference type="EMBL" id="MBA1157038.1"/>
    </source>
</evidence>
<protein>
    <submittedName>
        <fullName evidence="1">Uncharacterized protein</fullName>
    </submittedName>
</protein>
<reference evidence="1 2" key="1">
    <citation type="submission" date="2020-07" db="EMBL/GenBank/DDBJ databases">
        <title>Draft genome and description of Microvirga mediterraneensis Marseille-Q2068 sp. nov.</title>
        <authorList>
            <person name="Boxberger M."/>
        </authorList>
    </citation>
    <scope>NUCLEOTIDE SEQUENCE [LARGE SCALE GENOMIC DNA]</scope>
    <source>
        <strain evidence="1 2">Marseille-Q2068</strain>
    </source>
</reference>
<evidence type="ECO:0000313" key="2">
    <source>
        <dbReference type="Proteomes" id="UP000572984"/>
    </source>
</evidence>
<proteinExistence type="predicted"/>
<gene>
    <name evidence="1" type="ORF">H0S73_12960</name>
</gene>
<name>A0A838BNL5_9HYPH</name>
<accession>A0A838BNL5</accession>
<dbReference type="Proteomes" id="UP000572984">
    <property type="component" value="Unassembled WGS sequence"/>
</dbReference>
<dbReference type="EMBL" id="JACDXJ010000001">
    <property type="protein sequence ID" value="MBA1157038.1"/>
    <property type="molecule type" value="Genomic_DNA"/>
</dbReference>
<sequence>MTAAHVVSALKASGQVGLVRFLTTQVAEQRVTLDMSQIGDVIFGSEPWTEHGPDLAFMTLPYDIAGSLAGAGCVFIDLERRREILATGQFGASGFWCLAGAVGERMHLTGQTATRAIVHVEASVEPGTVSPLTLADNFDGYDFTPDTHPAYQAPESYEGMSGGGLWIAHADAPDAEKLSTLSFVGVNFWQTDVEIPGRRVLCHGPSGIYGRLVSEVAQKFS</sequence>